<dbReference type="RefSeq" id="WP_035537073.1">
    <property type="nucleotide sequence ID" value="NZ_ARYL01000008.1"/>
</dbReference>
<evidence type="ECO:0000256" key="3">
    <source>
        <dbReference type="ARBA" id="ARBA00022691"/>
    </source>
</evidence>
<dbReference type="PANTHER" id="PTHR47816:SF4">
    <property type="entry name" value="RIBOSOMAL RNA SMALL SUBUNIT METHYLTRANSFERASE C"/>
    <property type="match status" value="1"/>
</dbReference>
<keyword evidence="1 5" id="KW-0489">Methyltransferase</keyword>
<dbReference type="InterPro" id="IPR029063">
    <property type="entry name" value="SAM-dependent_MTases_sf"/>
</dbReference>
<dbReference type="OrthoDB" id="9816072at2"/>
<dbReference type="Gene3D" id="3.40.50.150">
    <property type="entry name" value="Vaccinia Virus protein VP39"/>
    <property type="match status" value="1"/>
</dbReference>
<dbReference type="AlphaFoldDB" id="A0A059G990"/>
<organism evidence="5 6">
    <name type="scientific">Hyphomonas oceanitis SCH89</name>
    <dbReference type="NCBI Taxonomy" id="1280953"/>
    <lineage>
        <taxon>Bacteria</taxon>
        <taxon>Pseudomonadati</taxon>
        <taxon>Pseudomonadota</taxon>
        <taxon>Alphaproteobacteria</taxon>
        <taxon>Hyphomonadales</taxon>
        <taxon>Hyphomonadaceae</taxon>
        <taxon>Hyphomonas</taxon>
    </lineage>
</organism>
<dbReference type="PANTHER" id="PTHR47816">
    <property type="entry name" value="RIBOSOMAL RNA SMALL SUBUNIT METHYLTRANSFERASE C"/>
    <property type="match status" value="1"/>
</dbReference>
<gene>
    <name evidence="5" type="ORF">HOC_07138</name>
</gene>
<accession>A0A059G990</accession>
<dbReference type="GO" id="GO:0008757">
    <property type="term" value="F:S-adenosylmethionine-dependent methyltransferase activity"/>
    <property type="evidence" value="ECO:0007669"/>
    <property type="project" value="InterPro"/>
</dbReference>
<dbReference type="CDD" id="cd02440">
    <property type="entry name" value="AdoMet_MTases"/>
    <property type="match status" value="1"/>
</dbReference>
<evidence type="ECO:0000259" key="4">
    <source>
        <dbReference type="Pfam" id="PF05175"/>
    </source>
</evidence>
<protein>
    <submittedName>
        <fullName evidence="5">Putative methyltransferase</fullName>
    </submittedName>
</protein>
<evidence type="ECO:0000256" key="1">
    <source>
        <dbReference type="ARBA" id="ARBA00022603"/>
    </source>
</evidence>
<dbReference type="eggNOG" id="COG2813">
    <property type="taxonomic scope" value="Bacteria"/>
</dbReference>
<keyword evidence="6" id="KW-1185">Reference proteome</keyword>
<evidence type="ECO:0000313" key="6">
    <source>
        <dbReference type="Proteomes" id="UP000024942"/>
    </source>
</evidence>
<reference evidence="5 6" key="1">
    <citation type="journal article" date="2014" name="Antonie Van Leeuwenhoek">
        <title>Hyphomonas beringensis sp. nov. and Hyphomonas chukchiensis sp. nov., isolated from surface seawater of the Bering Sea and Chukchi Sea.</title>
        <authorList>
            <person name="Li C."/>
            <person name="Lai Q."/>
            <person name="Li G."/>
            <person name="Dong C."/>
            <person name="Wang J."/>
            <person name="Liao Y."/>
            <person name="Shao Z."/>
        </authorList>
    </citation>
    <scope>NUCLEOTIDE SEQUENCE [LARGE SCALE GENOMIC DNA]</scope>
    <source>
        <strain evidence="5 6">SCH89</strain>
    </source>
</reference>
<evidence type="ECO:0000256" key="2">
    <source>
        <dbReference type="ARBA" id="ARBA00022679"/>
    </source>
</evidence>
<dbReference type="EMBL" id="ARYL01000008">
    <property type="protein sequence ID" value="KDA03160.1"/>
    <property type="molecule type" value="Genomic_DNA"/>
</dbReference>
<dbReference type="PATRIC" id="fig|1280953.3.peg.1446"/>
<keyword evidence="2 5" id="KW-0808">Transferase</keyword>
<dbReference type="InterPro" id="IPR007848">
    <property type="entry name" value="Small_mtfrase_dom"/>
</dbReference>
<dbReference type="Pfam" id="PF05175">
    <property type="entry name" value="MTS"/>
    <property type="match status" value="1"/>
</dbReference>
<dbReference type="STRING" id="1280953.HOC_07138"/>
<evidence type="ECO:0000313" key="5">
    <source>
        <dbReference type="EMBL" id="KDA03160.1"/>
    </source>
</evidence>
<dbReference type="Proteomes" id="UP000024942">
    <property type="component" value="Unassembled WGS sequence"/>
</dbReference>
<dbReference type="SUPFAM" id="SSF53335">
    <property type="entry name" value="S-adenosyl-L-methionine-dependent methyltransferases"/>
    <property type="match status" value="1"/>
</dbReference>
<comment type="caution">
    <text evidence="5">The sequence shown here is derived from an EMBL/GenBank/DDBJ whole genome shotgun (WGS) entry which is preliminary data.</text>
</comment>
<name>A0A059G990_9PROT</name>
<sequence length="346" mass="37619">MDTDVLETLKLALDGGGVTVPETGDVLFLRAEPGPAIPLLPKDRLTCQQTFKPPYEALAAMGLTLLPAGTETFTPAELTLILPPRQKDEARGLYARAMLSAPEGGVVLACLPNTLGAKTAEKTLGEIAGETESLSKHKCRAFWARKDSATFNKTLAEAWVAADQPQPVADGAMWSRPGLFSWDRVDAGSELLAECIPEDIKGMGADFGAGQGYLSKEVLLHCPKVKHLDLYEAEHRAIACAEKTLEGFENVTISWADVTRDVSETRYDFVMMNPPFHVGRADAANLGQSFIQAASRALKPGGSLYMVANRHLPYEATIKACFKQFEIIEDAGGYKIIRADRPKRQK</sequence>
<proteinExistence type="predicted"/>
<feature type="domain" description="Methyltransferase small" evidence="4">
    <location>
        <begin position="173"/>
        <end position="337"/>
    </location>
</feature>
<dbReference type="InterPro" id="IPR046977">
    <property type="entry name" value="RsmC/RlmG"/>
</dbReference>
<dbReference type="GO" id="GO:0032259">
    <property type="term" value="P:methylation"/>
    <property type="evidence" value="ECO:0007669"/>
    <property type="project" value="UniProtKB-KW"/>
</dbReference>
<keyword evidence="3" id="KW-0949">S-adenosyl-L-methionine</keyword>